<dbReference type="Pfam" id="PF14262">
    <property type="entry name" value="Cthe_2159"/>
    <property type="match status" value="1"/>
</dbReference>
<reference evidence="2 3" key="1">
    <citation type="submission" date="2019-12" db="EMBL/GenBank/DDBJ databases">
        <title>Sporaefaciens musculi gen. nov., sp. nov., a novel bacterium isolated from the caecum of an obese mouse.</title>
        <authorList>
            <person name="Rasmussen T.S."/>
            <person name="Streidl T."/>
            <person name="Hitch T.C.A."/>
            <person name="Wortmann E."/>
            <person name="Deptula P."/>
            <person name="Hansen M."/>
            <person name="Nielsen D.S."/>
            <person name="Clavel T."/>
            <person name="Vogensen F.K."/>
        </authorList>
    </citation>
    <scope>NUCLEOTIDE SEQUENCE [LARGE SCALE GENOMIC DNA]</scope>
    <source>
        <strain evidence="2 3">WCA-9-b2</strain>
    </source>
</reference>
<evidence type="ECO:0000313" key="3">
    <source>
        <dbReference type="Proteomes" id="UP000460412"/>
    </source>
</evidence>
<evidence type="ECO:0000313" key="2">
    <source>
        <dbReference type="EMBL" id="MXP75998.1"/>
    </source>
</evidence>
<organism evidence="2 3">
    <name type="scientific">Sporofaciens musculi</name>
    <dbReference type="NCBI Taxonomy" id="2681861"/>
    <lineage>
        <taxon>Bacteria</taxon>
        <taxon>Bacillati</taxon>
        <taxon>Bacillota</taxon>
        <taxon>Clostridia</taxon>
        <taxon>Lachnospirales</taxon>
        <taxon>Lachnospiraceae</taxon>
        <taxon>Sporofaciens</taxon>
    </lineage>
</organism>
<comment type="caution">
    <text evidence="2">The sequence shown here is derived from an EMBL/GenBank/DDBJ whole genome shotgun (WGS) entry which is preliminary data.</text>
</comment>
<evidence type="ECO:0000256" key="1">
    <source>
        <dbReference type="SAM" id="MobiDB-lite"/>
    </source>
</evidence>
<dbReference type="InterPro" id="IPR025584">
    <property type="entry name" value="Cthe_2159"/>
</dbReference>
<sequence>MQKREPDRNLRTTGDGSGGVVVIKGVAEMNTGNEGRQRIKKRLELGKMETGKRKILAVLLGVLLICTMSGCRRDGGETETGIAKAADTSSHASVSTVTLTEGKYSEEKLDDTWDENQAVYLCLENDKITIEERTGLEKGDGAALKDKVEVTKSTVVIKSAGTYVFSGTLKDGQIIVDGDKEETVRLVFNGVSLTCTSLAPVYLKGGNVIITLTEGTENTLLDGSVYEFEDEGAKEPKAAVFSKDDLTFNGTGTLHVIGNYCHGIQCKDDLKFISGTYIISAVNDGIVGKDSVSIRDGHFTIESGDDGIKASNTEDSDKGYVLIENGFFQIMADGDGIQAETLLRINGGDFEITTGDGSQNVKTVSDMHSPDARQGSKTGMLGDKGAEMEGQIPEGGMTPPEGDIPEGGMTPPEGDIPEGGMAPPEGDIPEGGMTPPKGDMPAHEDGESETVSTKGLKSYVELIIAGGEFNLDTQDDGIHSNQNVTVQGGSITVSTGDDGIHAEKTLIVDGGSIDIQKSYEGLEGFDIVIKDGDIKIEASDDGINAAGDSEAVTEEKKKDFMADEDQGASMTINGGIIYVNANGDGLDANGDIFIDGGEVTVHGPADGGNGTLDYAASCRITGGTLVAIGSIGMAQKPSEDSTQVSLVFQTDKAIEAGAVISLKDKEGNTLAETVTEKTAQWFAISSPNLSVGEEYIFCAGTAEKEVKPTQTVSQFSF</sequence>
<protein>
    <submittedName>
        <fullName evidence="2">Carbohydrate-binding domain-containing protein</fullName>
    </submittedName>
</protein>
<gene>
    <name evidence="2" type="ORF">GN277_11560</name>
</gene>
<dbReference type="RefSeq" id="WP_159751174.1">
    <property type="nucleotide sequence ID" value="NZ_WUQX01000001.1"/>
</dbReference>
<proteinExistence type="predicted"/>
<feature type="region of interest" description="Disordered" evidence="1">
    <location>
        <begin position="354"/>
        <end position="452"/>
    </location>
</feature>
<accession>A0A7X3MGH4</accession>
<dbReference type="EMBL" id="WUQX01000001">
    <property type="protein sequence ID" value="MXP75998.1"/>
    <property type="molecule type" value="Genomic_DNA"/>
</dbReference>
<keyword evidence="3" id="KW-1185">Reference proteome</keyword>
<dbReference type="Proteomes" id="UP000460412">
    <property type="component" value="Unassembled WGS sequence"/>
</dbReference>
<name>A0A7X3MGH4_9FIRM</name>
<dbReference type="AlphaFoldDB" id="A0A7X3MGH4"/>